<organism evidence="1 2">
    <name type="scientific">Streptodolium elevatio</name>
    <dbReference type="NCBI Taxonomy" id="3157996"/>
    <lineage>
        <taxon>Bacteria</taxon>
        <taxon>Bacillati</taxon>
        <taxon>Actinomycetota</taxon>
        <taxon>Actinomycetes</taxon>
        <taxon>Kitasatosporales</taxon>
        <taxon>Streptomycetaceae</taxon>
        <taxon>Streptodolium</taxon>
    </lineage>
</organism>
<name>A0ABV3DGV3_9ACTN</name>
<dbReference type="Proteomes" id="UP001551482">
    <property type="component" value="Unassembled WGS sequence"/>
</dbReference>
<sequence length="79" mass="8686">MDAFGGAVLAARVYGVYAWLRRRRADRRAVRIEAAGRAGYVGDAVRAAEGGGRLWVEERFADGHRVRLVVQTADTGRAR</sequence>
<reference evidence="1 2" key="1">
    <citation type="submission" date="2024-06" db="EMBL/GenBank/DDBJ databases">
        <title>The Natural Products Discovery Center: Release of the First 8490 Sequenced Strains for Exploring Actinobacteria Biosynthetic Diversity.</title>
        <authorList>
            <person name="Kalkreuter E."/>
            <person name="Kautsar S.A."/>
            <person name="Yang D."/>
            <person name="Bader C.D."/>
            <person name="Teijaro C.N."/>
            <person name="Fluegel L."/>
            <person name="Davis C.M."/>
            <person name="Simpson J.R."/>
            <person name="Lauterbach L."/>
            <person name="Steele A.D."/>
            <person name="Gui C."/>
            <person name="Meng S."/>
            <person name="Li G."/>
            <person name="Viehrig K."/>
            <person name="Ye F."/>
            <person name="Su P."/>
            <person name="Kiefer A.F."/>
            <person name="Nichols A."/>
            <person name="Cepeda A.J."/>
            <person name="Yan W."/>
            <person name="Fan B."/>
            <person name="Jiang Y."/>
            <person name="Adhikari A."/>
            <person name="Zheng C.-J."/>
            <person name="Schuster L."/>
            <person name="Cowan T.M."/>
            <person name="Smanski M.J."/>
            <person name="Chevrette M.G."/>
            <person name="De Carvalho L.P.S."/>
            <person name="Shen B."/>
        </authorList>
    </citation>
    <scope>NUCLEOTIDE SEQUENCE [LARGE SCALE GENOMIC DNA]</scope>
    <source>
        <strain evidence="1 2">NPDC048946</strain>
    </source>
</reference>
<keyword evidence="2" id="KW-1185">Reference proteome</keyword>
<accession>A0ABV3DGV3</accession>
<gene>
    <name evidence="1" type="ORF">AB0C36_15880</name>
</gene>
<dbReference type="RefSeq" id="WP_358354129.1">
    <property type="nucleotide sequence ID" value="NZ_JBEZFP010000034.1"/>
</dbReference>
<proteinExistence type="predicted"/>
<evidence type="ECO:0000313" key="1">
    <source>
        <dbReference type="EMBL" id="MEU8134984.1"/>
    </source>
</evidence>
<dbReference type="EMBL" id="JBEZFP010000034">
    <property type="protein sequence ID" value="MEU8134984.1"/>
    <property type="molecule type" value="Genomic_DNA"/>
</dbReference>
<protein>
    <submittedName>
        <fullName evidence="1">Uncharacterized protein</fullName>
    </submittedName>
</protein>
<evidence type="ECO:0000313" key="2">
    <source>
        <dbReference type="Proteomes" id="UP001551482"/>
    </source>
</evidence>
<comment type="caution">
    <text evidence="1">The sequence shown here is derived from an EMBL/GenBank/DDBJ whole genome shotgun (WGS) entry which is preliminary data.</text>
</comment>